<dbReference type="AlphaFoldDB" id="A0A3D8SGF8"/>
<dbReference type="GO" id="GO:0030245">
    <property type="term" value="P:cellulose catabolic process"/>
    <property type="evidence" value="ECO:0007669"/>
    <property type="project" value="UniProtKB-KW"/>
</dbReference>
<dbReference type="GO" id="GO:0008422">
    <property type="term" value="F:beta-glucosidase activity"/>
    <property type="evidence" value="ECO:0007669"/>
    <property type="project" value="UniProtKB-EC"/>
</dbReference>
<comment type="catalytic activity">
    <reaction evidence="1">
        <text>Hydrolysis of terminal, non-reducing beta-D-glucosyl residues with release of beta-D-glucose.</text>
        <dbReference type="EC" id="3.2.1.21"/>
    </reaction>
</comment>
<evidence type="ECO:0000259" key="16">
    <source>
        <dbReference type="SMART" id="SM01217"/>
    </source>
</evidence>
<dbReference type="InterPro" id="IPR001764">
    <property type="entry name" value="Glyco_hydro_3_N"/>
</dbReference>
<sequence>MLYKQLFAVASILPLISGAKHQRRANSTSTNATLAAEGILSNGLVDLGDWADAYAQAEAFVAGLTNSEKISIITGGDVASANWTALQFKDGGQGPQGYDWTTGWGESSALGMTWDKAAIGRQFSAVALEFYQKGFQVANAPTSQPLGRTPWGGRLVEALGADPYLNGIAFGLGAKAFSDVGVIPGGKHFLLNEQETNRSASGGMGGGGGGFGGGSPPGAGNMTLAARDTSTTESAPYSSNADDKTIHETYLWTFYDAVKNGLGGVMCAMTKVNGTLSCENADLLNTLLKTELGFPGLVFPDVNGQSSAYGSADAGLDYGSSSYWSNDTLVAGIANGSFSQARLDDMVIRNSIGYFKVNLNNGSQPALAGSSDFVDTMGNHSVIVRENGAASLVLLKNTNNALPLVKPRSMALFGSGAGPVMAGPNYVFSVTGAPSTYDGHLAGGSGSGQTSFPYLYTPNSVLTQRAAADHTMIRWILNNTYAASSSSTFNGLSGGTAISQSVTSYATSAEVCLVFINAFSGEGADRTELKNDEQDALVNSVAAECNNTMVVINTVGARLVDQWIENDNITAVVYGGLLGQESGNSIVDVLYGDVNPSGRLPYTIAKNESDYNVEICYTYNCNFTEGNYIDYRYFDKYNVTPRYEFGYGLSYTEFTYGNLTVNTNTTALSSIYPTGVLTVGGKADLWDEVMTVSLSISNTGSVDGNEVAQLYVAYPDVADQPLRQLRGFEKVLIATGAQEPVTFSLRRRDLSYWDVVAQEWALARGTYTFSVGASSRDLRVFGTATVS</sequence>
<evidence type="ECO:0000256" key="8">
    <source>
        <dbReference type="ARBA" id="ARBA00022801"/>
    </source>
</evidence>
<evidence type="ECO:0000256" key="3">
    <source>
        <dbReference type="ARBA" id="ARBA00004987"/>
    </source>
</evidence>
<keyword evidence="8" id="KW-0378">Hydrolase</keyword>
<keyword evidence="10" id="KW-0325">Glycoprotein</keyword>
<comment type="caution">
    <text evidence="17">The sequence shown here is derived from an EMBL/GenBank/DDBJ whole genome shotgun (WGS) entry which is preliminary data.</text>
</comment>
<dbReference type="InterPro" id="IPR036881">
    <property type="entry name" value="Glyco_hydro_3_C_sf"/>
</dbReference>
<dbReference type="PANTHER" id="PTHR42715">
    <property type="entry name" value="BETA-GLUCOSIDASE"/>
    <property type="match status" value="1"/>
</dbReference>
<accession>A0A3D8SGF8</accession>
<dbReference type="SUPFAM" id="SSF52279">
    <property type="entry name" value="Beta-D-glucan exohydrolase, C-terminal domain"/>
    <property type="match status" value="1"/>
</dbReference>
<feature type="compositionally biased region" description="Polar residues" evidence="14">
    <location>
        <begin position="228"/>
        <end position="240"/>
    </location>
</feature>
<evidence type="ECO:0000256" key="9">
    <source>
        <dbReference type="ARBA" id="ARBA00023001"/>
    </source>
</evidence>
<evidence type="ECO:0000256" key="5">
    <source>
        <dbReference type="ARBA" id="ARBA00012744"/>
    </source>
</evidence>
<evidence type="ECO:0000256" key="13">
    <source>
        <dbReference type="ARBA" id="ARBA00023326"/>
    </source>
</evidence>
<feature type="signal peptide" evidence="15">
    <location>
        <begin position="1"/>
        <end position="18"/>
    </location>
</feature>
<protein>
    <recommendedName>
        <fullName evidence="5">beta-glucosidase</fullName>
        <ecNumber evidence="5">3.2.1.21</ecNumber>
    </recommendedName>
</protein>
<evidence type="ECO:0000256" key="14">
    <source>
        <dbReference type="SAM" id="MobiDB-lite"/>
    </source>
</evidence>
<evidence type="ECO:0000256" key="15">
    <source>
        <dbReference type="SAM" id="SignalP"/>
    </source>
</evidence>
<gene>
    <name evidence="17" type="ORF">BP6252_02824</name>
</gene>
<evidence type="ECO:0000256" key="12">
    <source>
        <dbReference type="ARBA" id="ARBA00023295"/>
    </source>
</evidence>
<dbReference type="Pfam" id="PF00933">
    <property type="entry name" value="Glyco_hydro_3"/>
    <property type="match status" value="1"/>
</dbReference>
<evidence type="ECO:0000256" key="7">
    <source>
        <dbReference type="ARBA" id="ARBA00022729"/>
    </source>
</evidence>
<keyword evidence="13" id="KW-0624">Polysaccharide degradation</keyword>
<keyword evidence="11" id="KW-0119">Carbohydrate metabolism</keyword>
<dbReference type="FunFam" id="2.60.40.10:FF:000757">
    <property type="entry name" value="Beta-glucosidase G"/>
    <property type="match status" value="1"/>
</dbReference>
<proteinExistence type="inferred from homology"/>
<dbReference type="EC" id="3.2.1.21" evidence="5"/>
<organism evidence="17 18">
    <name type="scientific">Coleophoma cylindrospora</name>
    <dbReference type="NCBI Taxonomy" id="1849047"/>
    <lineage>
        <taxon>Eukaryota</taxon>
        <taxon>Fungi</taxon>
        <taxon>Dikarya</taxon>
        <taxon>Ascomycota</taxon>
        <taxon>Pezizomycotina</taxon>
        <taxon>Leotiomycetes</taxon>
        <taxon>Helotiales</taxon>
        <taxon>Dermateaceae</taxon>
        <taxon>Coleophoma</taxon>
    </lineage>
</organism>
<evidence type="ECO:0000256" key="4">
    <source>
        <dbReference type="ARBA" id="ARBA00005336"/>
    </source>
</evidence>
<dbReference type="SMART" id="SM01217">
    <property type="entry name" value="Fn3_like"/>
    <property type="match status" value="1"/>
</dbReference>
<dbReference type="InterPro" id="IPR017853">
    <property type="entry name" value="GH"/>
</dbReference>
<evidence type="ECO:0000256" key="11">
    <source>
        <dbReference type="ARBA" id="ARBA00023277"/>
    </source>
</evidence>
<comment type="similarity">
    <text evidence="4">Belongs to the glycosyl hydrolase 3 family.</text>
</comment>
<dbReference type="Gene3D" id="3.20.20.300">
    <property type="entry name" value="Glycoside hydrolase, family 3, N-terminal domain"/>
    <property type="match status" value="1"/>
</dbReference>
<dbReference type="InterPro" id="IPR026891">
    <property type="entry name" value="Fn3-like"/>
</dbReference>
<dbReference type="InterPro" id="IPR036962">
    <property type="entry name" value="Glyco_hydro_3_N_sf"/>
</dbReference>
<dbReference type="InterPro" id="IPR013783">
    <property type="entry name" value="Ig-like_fold"/>
</dbReference>
<dbReference type="SUPFAM" id="SSF51445">
    <property type="entry name" value="(Trans)glycosidases"/>
    <property type="match status" value="1"/>
</dbReference>
<feature type="chain" id="PRO_5017627513" description="beta-glucosidase" evidence="15">
    <location>
        <begin position="19"/>
        <end position="787"/>
    </location>
</feature>
<comment type="subcellular location">
    <subcellularLocation>
        <location evidence="2">Secreted</location>
    </subcellularLocation>
</comment>
<keyword evidence="12" id="KW-0326">Glycosidase</keyword>
<dbReference type="Gene3D" id="2.60.40.10">
    <property type="entry name" value="Immunoglobulins"/>
    <property type="match status" value="1"/>
</dbReference>
<dbReference type="PANTHER" id="PTHR42715:SF14">
    <property type="entry name" value="BETA-GLUCOSIDASE D-RELATED"/>
    <property type="match status" value="1"/>
</dbReference>
<dbReference type="FunFam" id="3.40.50.1700:FF:000021">
    <property type="entry name" value="Probable beta-glucosidase D"/>
    <property type="match status" value="1"/>
</dbReference>
<dbReference type="STRING" id="1849047.A0A3D8SGF8"/>
<keyword evidence="18" id="KW-1185">Reference proteome</keyword>
<feature type="region of interest" description="Disordered" evidence="14">
    <location>
        <begin position="197"/>
        <end position="240"/>
    </location>
</feature>
<keyword evidence="9" id="KW-0136">Cellulose degradation</keyword>
<evidence type="ECO:0000256" key="2">
    <source>
        <dbReference type="ARBA" id="ARBA00004613"/>
    </source>
</evidence>
<dbReference type="GO" id="GO:0005576">
    <property type="term" value="C:extracellular region"/>
    <property type="evidence" value="ECO:0007669"/>
    <property type="project" value="UniProtKB-SubCell"/>
</dbReference>
<dbReference type="EMBL" id="PDLM01000002">
    <property type="protein sequence ID" value="RDW85234.1"/>
    <property type="molecule type" value="Genomic_DNA"/>
</dbReference>
<keyword evidence="7 15" id="KW-0732">Signal</keyword>
<dbReference type="Proteomes" id="UP000256645">
    <property type="component" value="Unassembled WGS sequence"/>
</dbReference>
<dbReference type="OrthoDB" id="416222at2759"/>
<evidence type="ECO:0000256" key="1">
    <source>
        <dbReference type="ARBA" id="ARBA00000448"/>
    </source>
</evidence>
<dbReference type="Gene3D" id="3.40.50.1700">
    <property type="entry name" value="Glycoside hydrolase family 3 C-terminal domain"/>
    <property type="match status" value="1"/>
</dbReference>
<evidence type="ECO:0000256" key="6">
    <source>
        <dbReference type="ARBA" id="ARBA00022525"/>
    </source>
</evidence>
<feature type="compositionally biased region" description="Gly residues" evidence="14">
    <location>
        <begin position="202"/>
        <end position="217"/>
    </location>
</feature>
<feature type="domain" description="Fibronectin type III-like" evidence="16">
    <location>
        <begin position="706"/>
        <end position="775"/>
    </location>
</feature>
<comment type="pathway">
    <text evidence="3">Glycan metabolism; cellulose degradation.</text>
</comment>
<dbReference type="InterPro" id="IPR002772">
    <property type="entry name" value="Glyco_hydro_3_C"/>
</dbReference>
<name>A0A3D8SGF8_9HELO</name>
<dbReference type="InterPro" id="IPR050288">
    <property type="entry name" value="Cellulose_deg_GH3"/>
</dbReference>
<dbReference type="Pfam" id="PF01915">
    <property type="entry name" value="Glyco_hydro_3_C"/>
    <property type="match status" value="1"/>
</dbReference>
<evidence type="ECO:0000313" key="17">
    <source>
        <dbReference type="EMBL" id="RDW85234.1"/>
    </source>
</evidence>
<evidence type="ECO:0000256" key="10">
    <source>
        <dbReference type="ARBA" id="ARBA00023180"/>
    </source>
</evidence>
<dbReference type="Pfam" id="PF14310">
    <property type="entry name" value="Fn3-like"/>
    <property type="match status" value="1"/>
</dbReference>
<evidence type="ECO:0000313" key="18">
    <source>
        <dbReference type="Proteomes" id="UP000256645"/>
    </source>
</evidence>
<keyword evidence="6" id="KW-0964">Secreted</keyword>
<reference evidence="17 18" key="1">
    <citation type="journal article" date="2018" name="IMA Fungus">
        <title>IMA Genome-F 9: Draft genome sequence of Annulohypoxylon stygium, Aspergillus mulundensis, Berkeleyomyces basicola (syn. Thielaviopsis basicola), Ceratocystis smalleyi, two Cercospora beticola strains, Coleophoma cylindrospora, Fusarium fracticaudum, Phialophora cf. hyalina, and Morchella septimelata.</title>
        <authorList>
            <person name="Wingfield B.D."/>
            <person name="Bills G.F."/>
            <person name="Dong Y."/>
            <person name="Huang W."/>
            <person name="Nel W.J."/>
            <person name="Swalarsk-Parry B.S."/>
            <person name="Vaghefi N."/>
            <person name="Wilken P.M."/>
            <person name="An Z."/>
            <person name="de Beer Z.W."/>
            <person name="De Vos L."/>
            <person name="Chen L."/>
            <person name="Duong T.A."/>
            <person name="Gao Y."/>
            <person name="Hammerbacher A."/>
            <person name="Kikkert J.R."/>
            <person name="Li Y."/>
            <person name="Li H."/>
            <person name="Li K."/>
            <person name="Li Q."/>
            <person name="Liu X."/>
            <person name="Ma X."/>
            <person name="Naidoo K."/>
            <person name="Pethybridge S.J."/>
            <person name="Sun J."/>
            <person name="Steenkamp E.T."/>
            <person name="van der Nest M.A."/>
            <person name="van Wyk S."/>
            <person name="Wingfield M.J."/>
            <person name="Xiong C."/>
            <person name="Yue Q."/>
            <person name="Zhang X."/>
        </authorList>
    </citation>
    <scope>NUCLEOTIDE SEQUENCE [LARGE SCALE GENOMIC DNA]</scope>
    <source>
        <strain evidence="17 18">BP6252</strain>
    </source>
</reference>